<protein>
    <submittedName>
        <fullName evidence="1">DUF4238 domain-containing protein</fullName>
    </submittedName>
</protein>
<dbReference type="AlphaFoldDB" id="A0AAW6PTF9"/>
<gene>
    <name evidence="1" type="ORF">P3W50_19625</name>
</gene>
<name>A0AAW6PTF9_PSEPU</name>
<dbReference type="Proteomes" id="UP001217741">
    <property type="component" value="Unassembled WGS sequence"/>
</dbReference>
<comment type="caution">
    <text evidence="1">The sequence shown here is derived from an EMBL/GenBank/DDBJ whole genome shotgun (WGS) entry which is preliminary data.</text>
</comment>
<dbReference type="EMBL" id="JARJLO010000300">
    <property type="protein sequence ID" value="MDF3872663.1"/>
    <property type="molecule type" value="Genomic_DNA"/>
</dbReference>
<organism evidence="1 2">
    <name type="scientific">Pseudomonas putida</name>
    <name type="common">Arthrobacter siderocapsulatus</name>
    <dbReference type="NCBI Taxonomy" id="303"/>
    <lineage>
        <taxon>Bacteria</taxon>
        <taxon>Pseudomonadati</taxon>
        <taxon>Pseudomonadota</taxon>
        <taxon>Gammaproteobacteria</taxon>
        <taxon>Pseudomonadales</taxon>
        <taxon>Pseudomonadaceae</taxon>
        <taxon>Pseudomonas</taxon>
    </lineage>
</organism>
<proteinExistence type="predicted"/>
<sequence>MTFEAPQKTNPHNLTVNQHTLPRASIARFANEKGAVQVLRKATGKRFHLKPADQIFCAQRVWDQQAEGGFMKGIEDDFQALASTVLDDPAFRLGPQHFALINEFYCLWNIRAQWKKNERMADPSITSVSSAFEVIGLRHNFTQDEQEQLEAAGIGYIRPDLTIPSRTLVAPAIRLNLSEAVRRMDGESWKILRAMEGEFVVPDNFFKWLIVPLSPTACLCAHPEVTQSRLPPDGVAIINRLAIESSIDYYFARDLDKCPQ</sequence>
<evidence type="ECO:0000313" key="1">
    <source>
        <dbReference type="EMBL" id="MDF3872663.1"/>
    </source>
</evidence>
<accession>A0AAW6PTF9</accession>
<reference evidence="1" key="1">
    <citation type="submission" date="2023-03" db="EMBL/GenBank/DDBJ databases">
        <title>Draft assemblies of triclosan tolerant bacteria isolated from returned activated sludge.</title>
        <authorList>
            <person name="Van Hamelsveld S."/>
        </authorList>
    </citation>
    <scope>NUCLEOTIDE SEQUENCE</scope>
    <source>
        <strain evidence="1">GW210012_S60</strain>
    </source>
</reference>
<evidence type="ECO:0000313" key="2">
    <source>
        <dbReference type="Proteomes" id="UP001217741"/>
    </source>
</evidence>
<dbReference type="RefSeq" id="WP_028700094.1">
    <property type="nucleotide sequence ID" value="NZ_BQII01000080.1"/>
</dbReference>